<reference evidence="1 2" key="1">
    <citation type="submission" date="2017-04" db="EMBL/GenBank/DDBJ databases">
        <title>Novel microbial lineages endemic to geothermal iron-oxide mats fill important gaps in the evolutionary history of Archaea.</title>
        <authorList>
            <person name="Jay Z.J."/>
            <person name="Beam J.P."/>
            <person name="Dlakic M."/>
            <person name="Rusch D.B."/>
            <person name="Kozubal M.A."/>
            <person name="Inskeep W.P."/>
        </authorList>
    </citation>
    <scope>NUCLEOTIDE SEQUENCE [LARGE SCALE GENOMIC DNA]</scope>
    <source>
        <strain evidence="1">ECH_B_SAG-G16</strain>
    </source>
</reference>
<dbReference type="Proteomes" id="UP000241886">
    <property type="component" value="Unassembled WGS sequence"/>
</dbReference>
<evidence type="ECO:0000313" key="1">
    <source>
        <dbReference type="EMBL" id="PSO05744.1"/>
    </source>
</evidence>
<proteinExistence type="predicted"/>
<gene>
    <name evidence="1" type="ORF">B9Q13_01020</name>
</gene>
<name>A0A2R6C4G3_9ARCH</name>
<accession>A0A2R6C4G3</accession>
<dbReference type="EMBL" id="NEXO01000015">
    <property type="protein sequence ID" value="PSO05744.1"/>
    <property type="molecule type" value="Genomic_DNA"/>
</dbReference>
<comment type="caution">
    <text evidence="1">The sequence shown here is derived from an EMBL/GenBank/DDBJ whole genome shotgun (WGS) entry which is preliminary data.</text>
</comment>
<dbReference type="AlphaFoldDB" id="A0A2R6C4G3"/>
<evidence type="ECO:0000313" key="2">
    <source>
        <dbReference type="Proteomes" id="UP000241886"/>
    </source>
</evidence>
<sequence length="186" mass="19207">MRGVYAALAAFFILTAYAAPVSVSQVKEQALSGYLYYVFFESSPVSPCATPSVNTQLSYPARTGSFILNAGKTLCLWAPVSGFFAGGECVFILYASSTSAGSVSFALSLRDSKGAVLATLGSGSVPVSSTKQELISFFACSSFTANAGDYLTLSLTGGGAGKTKYTVYFGASTPTDFQVVKSADSA</sequence>
<protein>
    <submittedName>
        <fullName evidence="1">Uncharacterized protein</fullName>
    </submittedName>
</protein>
<organism evidence="1 2">
    <name type="scientific">Candidatus Marsarchaeota G2 archaeon ECH_B_SAG-G16</name>
    <dbReference type="NCBI Taxonomy" id="1978167"/>
    <lineage>
        <taxon>Archaea</taxon>
        <taxon>Candidatus Marsarchaeota</taxon>
        <taxon>Candidatus Marsarchaeota group 2</taxon>
    </lineage>
</organism>